<dbReference type="PANTHER" id="PTHR31040:SF1">
    <property type="entry name" value="NURIM"/>
    <property type="match status" value="1"/>
</dbReference>
<evidence type="ECO:0000313" key="8">
    <source>
        <dbReference type="EMBL" id="BBO91873.1"/>
    </source>
</evidence>
<feature type="transmembrane region" description="Helical" evidence="6">
    <location>
        <begin position="156"/>
        <end position="174"/>
    </location>
</feature>
<evidence type="ECO:0000256" key="3">
    <source>
        <dbReference type="ARBA" id="ARBA00022692"/>
    </source>
</evidence>
<keyword evidence="3 6" id="KW-0812">Transmembrane</keyword>
<feature type="domain" description="NnrU" evidence="7">
    <location>
        <begin position="93"/>
        <end position="226"/>
    </location>
</feature>
<evidence type="ECO:0000256" key="6">
    <source>
        <dbReference type="SAM" id="Phobius"/>
    </source>
</evidence>
<accession>A0A5K8AGQ5</accession>
<proteinExistence type="inferred from homology"/>
<protein>
    <recommendedName>
        <fullName evidence="7">NnrU domain-containing protein</fullName>
    </recommendedName>
</protein>
<sequence length="295" mass="33236">MAPQIRATTEEIVDLNPITNRTCKLTAVEDAQARRGIGRQWISRKPGAWLLVAGAYGLGGSGMLAWLLFLLVGPLIQLDSGFSTTGRLLTDALLCLLFFVQHSIMVRQRFRLWLTRSVRVDFHGALYATVSGACLLTLVCLWQTAGPPLWTPPQWIRWLMTALFLSAGIGAWWGSRALGEFDALGVQPAIRAFGRDRSATPMDFKVRGPYRWVRHPLYLCSLIIIWTGSVFTLDRLLHNGLWTIWIIIGATMEERDLTDCFGDAYRAYRKKVPMLLPKSLKPRLPDDRDRPPGDD</sequence>
<evidence type="ECO:0000256" key="2">
    <source>
        <dbReference type="ARBA" id="ARBA00010631"/>
    </source>
</evidence>
<dbReference type="Pfam" id="PF07298">
    <property type="entry name" value="NnrU"/>
    <property type="match status" value="1"/>
</dbReference>
<gene>
    <name evidence="8" type="ORF">DSCOOX_50530</name>
</gene>
<dbReference type="Gene3D" id="1.20.120.1630">
    <property type="match status" value="1"/>
</dbReference>
<evidence type="ECO:0000256" key="5">
    <source>
        <dbReference type="ARBA" id="ARBA00023136"/>
    </source>
</evidence>
<keyword evidence="4 6" id="KW-1133">Transmembrane helix</keyword>
<dbReference type="InterPro" id="IPR009915">
    <property type="entry name" value="NnrU_dom"/>
</dbReference>
<evidence type="ECO:0000256" key="1">
    <source>
        <dbReference type="ARBA" id="ARBA00004141"/>
    </source>
</evidence>
<dbReference type="PANTHER" id="PTHR31040">
    <property type="entry name" value="NURIM"/>
    <property type="match status" value="1"/>
</dbReference>
<dbReference type="InterPro" id="IPR033580">
    <property type="entry name" value="Nurim-like"/>
</dbReference>
<name>A0A5K8AGQ5_9BACT</name>
<evidence type="ECO:0000259" key="7">
    <source>
        <dbReference type="Pfam" id="PF07298"/>
    </source>
</evidence>
<dbReference type="AlphaFoldDB" id="A0A5K8AGQ5"/>
<dbReference type="Proteomes" id="UP000422108">
    <property type="component" value="Chromosome"/>
</dbReference>
<dbReference type="RefSeq" id="WP_162459119.1">
    <property type="nucleotide sequence ID" value="NZ_AP021879.1"/>
</dbReference>
<organism evidence="8 9">
    <name type="scientific">Desulfosarcina ovata subsp. ovata</name>
    <dbReference type="NCBI Taxonomy" id="2752305"/>
    <lineage>
        <taxon>Bacteria</taxon>
        <taxon>Pseudomonadati</taxon>
        <taxon>Thermodesulfobacteriota</taxon>
        <taxon>Desulfobacteria</taxon>
        <taxon>Desulfobacterales</taxon>
        <taxon>Desulfosarcinaceae</taxon>
        <taxon>Desulfosarcina</taxon>
    </lineage>
</organism>
<dbReference type="GO" id="GO:0016020">
    <property type="term" value="C:membrane"/>
    <property type="evidence" value="ECO:0007669"/>
    <property type="project" value="UniProtKB-SubCell"/>
</dbReference>
<feature type="transmembrane region" description="Helical" evidence="6">
    <location>
        <begin position="88"/>
        <end position="105"/>
    </location>
</feature>
<comment type="similarity">
    <text evidence="2">Belongs to the nurim family.</text>
</comment>
<feature type="transmembrane region" description="Helical" evidence="6">
    <location>
        <begin position="215"/>
        <end position="233"/>
    </location>
</feature>
<comment type="subcellular location">
    <subcellularLocation>
        <location evidence="1">Membrane</location>
        <topology evidence="1">Multi-pass membrane protein</topology>
    </subcellularLocation>
</comment>
<keyword evidence="5 6" id="KW-0472">Membrane</keyword>
<feature type="transmembrane region" description="Helical" evidence="6">
    <location>
        <begin position="125"/>
        <end position="144"/>
    </location>
</feature>
<keyword evidence="9" id="KW-1185">Reference proteome</keyword>
<evidence type="ECO:0000256" key="4">
    <source>
        <dbReference type="ARBA" id="ARBA00022989"/>
    </source>
</evidence>
<reference evidence="8 9" key="1">
    <citation type="submission" date="2019-11" db="EMBL/GenBank/DDBJ databases">
        <title>Comparative genomics of hydrocarbon-degrading Desulfosarcina strains.</title>
        <authorList>
            <person name="Watanabe M."/>
            <person name="Kojima H."/>
            <person name="Fukui M."/>
        </authorList>
    </citation>
    <scope>NUCLEOTIDE SEQUENCE [LARGE SCALE GENOMIC DNA]</scope>
    <source>
        <strain evidence="9">oXyS1</strain>
    </source>
</reference>
<evidence type="ECO:0000313" key="9">
    <source>
        <dbReference type="Proteomes" id="UP000422108"/>
    </source>
</evidence>
<dbReference type="EMBL" id="AP021879">
    <property type="protein sequence ID" value="BBO91873.1"/>
    <property type="molecule type" value="Genomic_DNA"/>
</dbReference>
<feature type="transmembrane region" description="Helical" evidence="6">
    <location>
        <begin position="48"/>
        <end position="76"/>
    </location>
</feature>